<dbReference type="InterPro" id="IPR024661">
    <property type="entry name" value="RNA_pol_III_Rpc31"/>
</dbReference>
<protein>
    <submittedName>
        <fullName evidence="5">DNA-directed RNA polymerase III subunit RPC7</fullName>
    </submittedName>
</protein>
<feature type="compositionally biased region" description="Basic and acidic residues" evidence="4">
    <location>
        <begin position="147"/>
        <end position="161"/>
    </location>
</feature>
<dbReference type="PANTHER" id="PTHR15367">
    <property type="entry name" value="DNA-DIRECTED RNA POLYMERASE III"/>
    <property type="match status" value="1"/>
</dbReference>
<accession>A0A146LCQ7</accession>
<evidence type="ECO:0000256" key="1">
    <source>
        <dbReference type="ARBA" id="ARBA00004123"/>
    </source>
</evidence>
<evidence type="ECO:0000313" key="5">
    <source>
        <dbReference type="EMBL" id="JAQ06094.1"/>
    </source>
</evidence>
<gene>
    <name evidence="5" type="primary">Polr3g_1</name>
    <name evidence="5" type="ORF">g.74906</name>
</gene>
<feature type="region of interest" description="Disordered" evidence="4">
    <location>
        <begin position="22"/>
        <end position="42"/>
    </location>
</feature>
<comment type="similarity">
    <text evidence="2">Belongs to the eukaryotic RPC7 RNA polymerase subunit family.</text>
</comment>
<dbReference type="AlphaFoldDB" id="A0A146LCQ7"/>
<reference evidence="5" key="1">
    <citation type="journal article" date="2016" name="Gigascience">
        <title>De novo construction of an expanded transcriptome assembly for the western tarnished plant bug, Lygus hesperus.</title>
        <authorList>
            <person name="Tassone E.E."/>
            <person name="Geib S.M."/>
            <person name="Hall B."/>
            <person name="Fabrick J.A."/>
            <person name="Brent C.S."/>
            <person name="Hull J.J."/>
        </authorList>
    </citation>
    <scope>NUCLEOTIDE SEQUENCE</scope>
</reference>
<keyword evidence="3" id="KW-0539">Nucleus</keyword>
<keyword evidence="5" id="KW-0804">Transcription</keyword>
<organism evidence="5">
    <name type="scientific">Lygus hesperus</name>
    <name type="common">Western plant bug</name>
    <dbReference type="NCBI Taxonomy" id="30085"/>
    <lineage>
        <taxon>Eukaryota</taxon>
        <taxon>Metazoa</taxon>
        <taxon>Ecdysozoa</taxon>
        <taxon>Arthropoda</taxon>
        <taxon>Hexapoda</taxon>
        <taxon>Insecta</taxon>
        <taxon>Pterygota</taxon>
        <taxon>Neoptera</taxon>
        <taxon>Paraneoptera</taxon>
        <taxon>Hemiptera</taxon>
        <taxon>Heteroptera</taxon>
        <taxon>Panheteroptera</taxon>
        <taxon>Cimicomorpha</taxon>
        <taxon>Miridae</taxon>
        <taxon>Mirini</taxon>
        <taxon>Lygus</taxon>
    </lineage>
</organism>
<feature type="compositionally biased region" description="Acidic residues" evidence="4">
    <location>
        <begin position="188"/>
        <end position="204"/>
    </location>
</feature>
<dbReference type="PANTHER" id="PTHR15367:SF2">
    <property type="entry name" value="DNA-DIRECTED RNA POLYMERASE III SUBUNIT"/>
    <property type="match status" value="1"/>
</dbReference>
<keyword evidence="5" id="KW-0240">DNA-directed RNA polymerase</keyword>
<dbReference type="GO" id="GO:0005666">
    <property type="term" value="C:RNA polymerase III complex"/>
    <property type="evidence" value="ECO:0007669"/>
    <property type="project" value="TreeGrafter"/>
</dbReference>
<comment type="subcellular location">
    <subcellularLocation>
        <location evidence="1">Nucleus</location>
    </subcellularLocation>
</comment>
<evidence type="ECO:0000256" key="4">
    <source>
        <dbReference type="SAM" id="MobiDB-lite"/>
    </source>
</evidence>
<evidence type="ECO:0000256" key="3">
    <source>
        <dbReference type="ARBA" id="ARBA00023242"/>
    </source>
</evidence>
<feature type="region of interest" description="Disordered" evidence="4">
    <location>
        <begin position="146"/>
        <end position="204"/>
    </location>
</feature>
<name>A0A146LCQ7_LYGHE</name>
<proteinExistence type="inferred from homology"/>
<dbReference type="EMBL" id="GDHC01012535">
    <property type="protein sequence ID" value="JAQ06094.1"/>
    <property type="molecule type" value="Transcribed_RNA"/>
</dbReference>
<evidence type="ECO:0000256" key="2">
    <source>
        <dbReference type="ARBA" id="ARBA00008352"/>
    </source>
</evidence>
<dbReference type="GO" id="GO:0006383">
    <property type="term" value="P:transcription by RNA polymerase III"/>
    <property type="evidence" value="ECO:0007669"/>
    <property type="project" value="InterPro"/>
</dbReference>
<sequence length="204" mass="22845">MGGRGRGRAALSFNVEALGIAPGEALPGPQVQPPPEYPVLENTTAPLQPNLAIMNRLRFKLDFLNYYAKFKNDLGDKDLAPGSKRNVTGESSKTKQPPLEFRWEFFPMELRPHAPKRVKLPKQALTANIDDLLAALEKAETIPTVIKTEKEDADENNKNNDELDEEVVDDSDQEMDDGTDYNQNYFDNGDDYLDEDGDDDGPIY</sequence>
<dbReference type="Pfam" id="PF11705">
    <property type="entry name" value="RNA_pol_3_Rpc31"/>
    <property type="match status" value="1"/>
</dbReference>
<feature type="compositionally biased region" description="Acidic residues" evidence="4">
    <location>
        <begin position="162"/>
        <end position="179"/>
    </location>
</feature>